<dbReference type="Gene3D" id="3.30.710.10">
    <property type="entry name" value="Potassium Channel Kv1.1, Chain A"/>
    <property type="match status" value="1"/>
</dbReference>
<reference evidence="1" key="1">
    <citation type="submission" date="2023-06" db="EMBL/GenBank/DDBJ databases">
        <authorList>
            <consortium name="Lawrence Berkeley National Laboratory"/>
            <person name="Ahrendt S."/>
            <person name="Sahu N."/>
            <person name="Indic B."/>
            <person name="Wong-Bajracharya J."/>
            <person name="Merenyi Z."/>
            <person name="Ke H.-M."/>
            <person name="Monk M."/>
            <person name="Kocsube S."/>
            <person name="Drula E."/>
            <person name="Lipzen A."/>
            <person name="Balint B."/>
            <person name="Henrissat B."/>
            <person name="Andreopoulos B."/>
            <person name="Martin F.M."/>
            <person name="Harder C.B."/>
            <person name="Rigling D."/>
            <person name="Ford K.L."/>
            <person name="Foster G.D."/>
            <person name="Pangilinan J."/>
            <person name="Papanicolaou A."/>
            <person name="Barry K."/>
            <person name="LaButti K."/>
            <person name="Viragh M."/>
            <person name="Koriabine M."/>
            <person name="Yan M."/>
            <person name="Riley R."/>
            <person name="Champramary S."/>
            <person name="Plett K.L."/>
            <person name="Tsai I.J."/>
            <person name="Slot J."/>
            <person name="Sipos G."/>
            <person name="Plett J."/>
            <person name="Nagy L.G."/>
            <person name="Grigoriev I.V."/>
        </authorList>
    </citation>
    <scope>NUCLEOTIDE SEQUENCE</scope>
    <source>
        <strain evidence="1">CCBAS 213</strain>
    </source>
</reference>
<dbReference type="EMBL" id="JAUEPS010000001">
    <property type="protein sequence ID" value="KAK0469314.1"/>
    <property type="molecule type" value="Genomic_DNA"/>
</dbReference>
<dbReference type="Proteomes" id="UP001175211">
    <property type="component" value="Unassembled WGS sequence"/>
</dbReference>
<gene>
    <name evidence="1" type="ORF">EV420DRAFT_23231</name>
</gene>
<name>A0AA39NP83_ARMTA</name>
<accession>A0AA39NP83</accession>
<protein>
    <recommendedName>
        <fullName evidence="3">BTB domain-containing protein</fullName>
    </recommendedName>
</protein>
<dbReference type="RefSeq" id="XP_060339107.1">
    <property type="nucleotide sequence ID" value="XM_060481316.1"/>
</dbReference>
<comment type="caution">
    <text evidence="1">The sequence shown here is derived from an EMBL/GenBank/DDBJ whole genome shotgun (WGS) entry which is preliminary data.</text>
</comment>
<proteinExistence type="predicted"/>
<evidence type="ECO:0008006" key="3">
    <source>
        <dbReference type="Google" id="ProtNLM"/>
    </source>
</evidence>
<sequence>MEVQVSDAELPGRSSEVWFVDGNIIIQTESTQFRVYRGILAANSLVLSDMLSLSQPDKKYMVDDCPVVHFHDSPKDMVHFLKALHFPRYYQPLATTTWSIILAMLCLGKKYEVEHLFKPAFKHLSTIFPSTLSGWLSRTYEGIENFNGLPLAMYQLAKETQCLSSSCIHVHYDHHHEG</sequence>
<evidence type="ECO:0000313" key="2">
    <source>
        <dbReference type="Proteomes" id="UP001175211"/>
    </source>
</evidence>
<dbReference type="AlphaFoldDB" id="A0AA39NP83"/>
<dbReference type="InterPro" id="IPR011333">
    <property type="entry name" value="SKP1/BTB/POZ_sf"/>
</dbReference>
<organism evidence="1 2">
    <name type="scientific">Armillaria tabescens</name>
    <name type="common">Ringless honey mushroom</name>
    <name type="synonym">Agaricus tabescens</name>
    <dbReference type="NCBI Taxonomy" id="1929756"/>
    <lineage>
        <taxon>Eukaryota</taxon>
        <taxon>Fungi</taxon>
        <taxon>Dikarya</taxon>
        <taxon>Basidiomycota</taxon>
        <taxon>Agaricomycotina</taxon>
        <taxon>Agaricomycetes</taxon>
        <taxon>Agaricomycetidae</taxon>
        <taxon>Agaricales</taxon>
        <taxon>Marasmiineae</taxon>
        <taxon>Physalacriaceae</taxon>
        <taxon>Desarmillaria</taxon>
    </lineage>
</organism>
<evidence type="ECO:0000313" key="1">
    <source>
        <dbReference type="EMBL" id="KAK0469314.1"/>
    </source>
</evidence>
<dbReference type="GeneID" id="85364864"/>
<keyword evidence="2" id="KW-1185">Reference proteome</keyword>